<gene>
    <name evidence="3" type="ORF">QTP81_02455</name>
</gene>
<keyword evidence="4" id="KW-1185">Reference proteome</keyword>
<sequence>MSWFTDLFSGSAGTIIEKVGNTIDQFHLSGEEKQQFKIELQRLMAARDSEIEQTMRKNLEARERILVAELQQGDTYTKRARPTVVYFGLVMIALNYFVVPLISQITSGTPDPFPLPGEFWAAWGGIVATWAIGRSFEKRGVQNQMTRAVTGERQRSSLLDDSTPMG</sequence>
<feature type="region of interest" description="Disordered" evidence="1">
    <location>
        <begin position="146"/>
        <end position="166"/>
    </location>
</feature>
<evidence type="ECO:0000256" key="2">
    <source>
        <dbReference type="SAM" id="Phobius"/>
    </source>
</evidence>
<keyword evidence="2" id="KW-0472">Membrane</keyword>
<keyword evidence="2" id="KW-1133">Transmembrane helix</keyword>
<reference evidence="3 4" key="1">
    <citation type="submission" date="2023-06" db="EMBL/GenBank/DDBJ databases">
        <title>Alteromonas sp. ASW11-36 isolated from intertidal sand.</title>
        <authorList>
            <person name="Li Y."/>
        </authorList>
    </citation>
    <scope>NUCLEOTIDE SEQUENCE [LARGE SCALE GENOMIC DNA]</scope>
    <source>
        <strain evidence="3 4">ASW11-36</strain>
    </source>
</reference>
<evidence type="ECO:0000256" key="1">
    <source>
        <dbReference type="SAM" id="MobiDB-lite"/>
    </source>
</evidence>
<dbReference type="EMBL" id="JAUCBP010000002">
    <property type="protein sequence ID" value="MDM7859465.1"/>
    <property type="molecule type" value="Genomic_DNA"/>
</dbReference>
<dbReference type="Pfam" id="PF11351">
    <property type="entry name" value="GTA_holin_3TM"/>
    <property type="match status" value="1"/>
</dbReference>
<comment type="caution">
    <text evidence="3">The sequence shown here is derived from an EMBL/GenBank/DDBJ whole genome shotgun (WGS) entry which is preliminary data.</text>
</comment>
<evidence type="ECO:0000313" key="3">
    <source>
        <dbReference type="EMBL" id="MDM7859465.1"/>
    </source>
</evidence>
<organism evidence="3 4">
    <name type="scientific">Alteromonas arenosi</name>
    <dbReference type="NCBI Taxonomy" id="3055817"/>
    <lineage>
        <taxon>Bacteria</taxon>
        <taxon>Pseudomonadati</taxon>
        <taxon>Pseudomonadota</taxon>
        <taxon>Gammaproteobacteria</taxon>
        <taxon>Alteromonadales</taxon>
        <taxon>Alteromonadaceae</taxon>
        <taxon>Alteromonas/Salinimonas group</taxon>
        <taxon>Alteromonas</taxon>
    </lineage>
</organism>
<accession>A0ABT7STD9</accession>
<protein>
    <submittedName>
        <fullName evidence="3">3TM-type holin</fullName>
    </submittedName>
</protein>
<feature type="compositionally biased region" description="Polar residues" evidence="1">
    <location>
        <begin position="156"/>
        <end position="166"/>
    </location>
</feature>
<proteinExistence type="predicted"/>
<dbReference type="InterPro" id="IPR021497">
    <property type="entry name" value="GTA_holin_3TM"/>
</dbReference>
<feature type="transmembrane region" description="Helical" evidence="2">
    <location>
        <begin position="119"/>
        <end position="136"/>
    </location>
</feature>
<name>A0ABT7STD9_9ALTE</name>
<evidence type="ECO:0000313" key="4">
    <source>
        <dbReference type="Proteomes" id="UP001234343"/>
    </source>
</evidence>
<feature type="transmembrane region" description="Helical" evidence="2">
    <location>
        <begin position="84"/>
        <end position="107"/>
    </location>
</feature>
<dbReference type="Proteomes" id="UP001234343">
    <property type="component" value="Unassembled WGS sequence"/>
</dbReference>
<keyword evidence="2" id="KW-0812">Transmembrane</keyword>
<dbReference type="RefSeq" id="WP_289363481.1">
    <property type="nucleotide sequence ID" value="NZ_JAUCBP010000002.1"/>
</dbReference>